<evidence type="ECO:0000313" key="10">
    <source>
        <dbReference type="EMBL" id="PFG49663.1"/>
    </source>
</evidence>
<dbReference type="GO" id="GO:0015426">
    <property type="term" value="F:ATPase-coupled polar amino acid-transporter activity"/>
    <property type="evidence" value="ECO:0007669"/>
    <property type="project" value="UniProtKB-EC"/>
</dbReference>
<dbReference type="GO" id="GO:0005886">
    <property type="term" value="C:plasma membrane"/>
    <property type="evidence" value="ECO:0007669"/>
    <property type="project" value="UniProtKB-SubCell"/>
</dbReference>
<dbReference type="InterPro" id="IPR017871">
    <property type="entry name" value="ABC_transporter-like_CS"/>
</dbReference>
<dbReference type="InterPro" id="IPR027417">
    <property type="entry name" value="P-loop_NTPase"/>
</dbReference>
<sequence>MTTTHTGAPVPIVRLEDLHKRFGDNEVLRGIDLEIQRGEVVAIIGPSGSGKSTLLRCLNRLEEPSRGSVAINGTELTGNRRELARMRRQVGMVFQHFNLFPHMTALGNVMEGPRTVLGLRREEAERRARELLARVGLEDKADERPGTLSGGQRQRVGIARALAMNPDLVLFDEVTSALDPERVAEVLRVMKSLADDGMTMVIVTHEMNFARRVASRVVFLDEGRVVEDGTPEQIFAGAREPRTRRFLNQLEWESSVA</sequence>
<keyword evidence="6" id="KW-0472">Membrane</keyword>
<feature type="domain" description="ABC transporter" evidence="9">
    <location>
        <begin position="13"/>
        <end position="247"/>
    </location>
</feature>
<evidence type="ECO:0000256" key="7">
    <source>
        <dbReference type="ARBA" id="ARBA00038850"/>
    </source>
</evidence>
<comment type="subcellular location">
    <subcellularLocation>
        <location evidence="1">Cell membrane</location>
        <topology evidence="1">Peripheral membrane protein</topology>
    </subcellularLocation>
</comment>
<evidence type="ECO:0000256" key="1">
    <source>
        <dbReference type="ARBA" id="ARBA00004202"/>
    </source>
</evidence>
<dbReference type="InterPro" id="IPR030679">
    <property type="entry name" value="ABC_ATPase_HisP-typ"/>
</dbReference>
<dbReference type="PROSITE" id="PS00211">
    <property type="entry name" value="ABC_TRANSPORTER_1"/>
    <property type="match status" value="1"/>
</dbReference>
<gene>
    <name evidence="10" type="ORF">ATK36_4827</name>
</gene>
<dbReference type="PANTHER" id="PTHR43166:SF35">
    <property type="entry name" value="L-CYSTINE IMPORT ATP-BINDING PROTEIN TCYN"/>
    <property type="match status" value="1"/>
</dbReference>
<dbReference type="Pfam" id="PF00005">
    <property type="entry name" value="ABC_tran"/>
    <property type="match status" value="1"/>
</dbReference>
<evidence type="ECO:0000259" key="9">
    <source>
        <dbReference type="PROSITE" id="PS50893"/>
    </source>
</evidence>
<evidence type="ECO:0000256" key="2">
    <source>
        <dbReference type="ARBA" id="ARBA00022448"/>
    </source>
</evidence>
<dbReference type="Proteomes" id="UP000243542">
    <property type="component" value="Unassembled WGS sequence"/>
</dbReference>
<dbReference type="PANTHER" id="PTHR43166">
    <property type="entry name" value="AMINO ACID IMPORT ATP-BINDING PROTEIN"/>
    <property type="match status" value="1"/>
</dbReference>
<proteinExistence type="predicted"/>
<dbReference type="EC" id="7.4.2.1" evidence="7"/>
<evidence type="ECO:0000256" key="3">
    <source>
        <dbReference type="ARBA" id="ARBA00022475"/>
    </source>
</evidence>
<dbReference type="InterPro" id="IPR003593">
    <property type="entry name" value="AAA+_ATPase"/>
</dbReference>
<evidence type="ECO:0000256" key="8">
    <source>
        <dbReference type="ARBA" id="ARBA00047624"/>
    </source>
</evidence>
<name>A0A2A9FFF2_9PSEU</name>
<dbReference type="GO" id="GO:0005524">
    <property type="term" value="F:ATP binding"/>
    <property type="evidence" value="ECO:0007669"/>
    <property type="project" value="UniProtKB-KW"/>
</dbReference>
<dbReference type="FunFam" id="3.40.50.300:FF:000020">
    <property type="entry name" value="Amino acid ABC transporter ATP-binding component"/>
    <property type="match status" value="1"/>
</dbReference>
<organism evidence="10 11">
    <name type="scientific">Amycolatopsis sulphurea</name>
    <dbReference type="NCBI Taxonomy" id="76022"/>
    <lineage>
        <taxon>Bacteria</taxon>
        <taxon>Bacillati</taxon>
        <taxon>Actinomycetota</taxon>
        <taxon>Actinomycetes</taxon>
        <taxon>Pseudonocardiales</taxon>
        <taxon>Pseudonocardiaceae</taxon>
        <taxon>Amycolatopsis</taxon>
    </lineage>
</organism>
<dbReference type="CDD" id="cd03262">
    <property type="entry name" value="ABC_HisP_GlnQ"/>
    <property type="match status" value="1"/>
</dbReference>
<keyword evidence="3" id="KW-1003">Cell membrane</keyword>
<protein>
    <recommendedName>
        <fullName evidence="7">ABC-type polar-amino-acid transporter</fullName>
        <ecNumber evidence="7">7.4.2.1</ecNumber>
    </recommendedName>
</protein>
<reference evidence="10 11" key="1">
    <citation type="submission" date="2017-10" db="EMBL/GenBank/DDBJ databases">
        <title>Sequencing the genomes of 1000 actinobacteria strains.</title>
        <authorList>
            <person name="Klenk H.-P."/>
        </authorList>
    </citation>
    <scope>NUCLEOTIDE SEQUENCE [LARGE SCALE GENOMIC DNA]</scope>
    <source>
        <strain evidence="10 11">DSM 46092</strain>
    </source>
</reference>
<keyword evidence="4" id="KW-0547">Nucleotide-binding</keyword>
<dbReference type="Gene3D" id="3.40.50.300">
    <property type="entry name" value="P-loop containing nucleotide triphosphate hydrolases"/>
    <property type="match status" value="1"/>
</dbReference>
<comment type="caution">
    <text evidence="10">The sequence shown here is derived from an EMBL/GenBank/DDBJ whole genome shotgun (WGS) entry which is preliminary data.</text>
</comment>
<evidence type="ECO:0000313" key="11">
    <source>
        <dbReference type="Proteomes" id="UP000243542"/>
    </source>
</evidence>
<dbReference type="EMBL" id="PDJK01000002">
    <property type="protein sequence ID" value="PFG49663.1"/>
    <property type="molecule type" value="Genomic_DNA"/>
</dbReference>
<dbReference type="RefSeq" id="WP_098513524.1">
    <property type="nucleotide sequence ID" value="NZ_JBIAKZ010000004.1"/>
</dbReference>
<dbReference type="GO" id="GO:0016887">
    <property type="term" value="F:ATP hydrolysis activity"/>
    <property type="evidence" value="ECO:0007669"/>
    <property type="project" value="InterPro"/>
</dbReference>
<keyword evidence="11" id="KW-1185">Reference proteome</keyword>
<dbReference type="PIRSF" id="PIRSF039085">
    <property type="entry name" value="ABC_ATPase_HisP"/>
    <property type="match status" value="1"/>
</dbReference>
<accession>A0A2A9FFF2</accession>
<evidence type="ECO:0000256" key="5">
    <source>
        <dbReference type="ARBA" id="ARBA00022840"/>
    </source>
</evidence>
<comment type="catalytic activity">
    <reaction evidence="8">
        <text>a polar amino acid(out) + ATP + H2O = a polar amino acid(in) + ADP + phosphate + H(+)</text>
        <dbReference type="Rhea" id="RHEA:14673"/>
        <dbReference type="ChEBI" id="CHEBI:15377"/>
        <dbReference type="ChEBI" id="CHEBI:15378"/>
        <dbReference type="ChEBI" id="CHEBI:30616"/>
        <dbReference type="ChEBI" id="CHEBI:43474"/>
        <dbReference type="ChEBI" id="CHEBI:62031"/>
        <dbReference type="ChEBI" id="CHEBI:456216"/>
        <dbReference type="EC" id="7.4.2.1"/>
    </reaction>
    <physiologicalReaction direction="left-to-right" evidence="8">
        <dbReference type="Rhea" id="RHEA:14674"/>
    </physiologicalReaction>
</comment>
<dbReference type="InterPro" id="IPR003439">
    <property type="entry name" value="ABC_transporter-like_ATP-bd"/>
</dbReference>
<keyword evidence="5 10" id="KW-0067">ATP-binding</keyword>
<dbReference type="PROSITE" id="PS50893">
    <property type="entry name" value="ABC_TRANSPORTER_2"/>
    <property type="match status" value="1"/>
</dbReference>
<evidence type="ECO:0000256" key="4">
    <source>
        <dbReference type="ARBA" id="ARBA00022741"/>
    </source>
</evidence>
<dbReference type="AlphaFoldDB" id="A0A2A9FFF2"/>
<keyword evidence="2" id="KW-0813">Transport</keyword>
<evidence type="ECO:0000256" key="6">
    <source>
        <dbReference type="ARBA" id="ARBA00023136"/>
    </source>
</evidence>
<dbReference type="SMART" id="SM00382">
    <property type="entry name" value="AAA"/>
    <property type="match status" value="1"/>
</dbReference>
<dbReference type="SUPFAM" id="SSF52540">
    <property type="entry name" value="P-loop containing nucleoside triphosphate hydrolases"/>
    <property type="match status" value="1"/>
</dbReference>
<dbReference type="InterPro" id="IPR050086">
    <property type="entry name" value="MetN_ABC_transporter-like"/>
</dbReference>